<organism evidence="5 6">
    <name type="scientific">Saccharomonospora piscinae</name>
    <dbReference type="NCBI Taxonomy" id="687388"/>
    <lineage>
        <taxon>Bacteria</taxon>
        <taxon>Bacillati</taxon>
        <taxon>Actinomycetota</taxon>
        <taxon>Actinomycetes</taxon>
        <taxon>Pseudonocardiales</taxon>
        <taxon>Pseudonocardiaceae</taxon>
        <taxon>Saccharomonospora</taxon>
    </lineage>
</organism>
<evidence type="ECO:0000259" key="4">
    <source>
        <dbReference type="Pfam" id="PF13649"/>
    </source>
</evidence>
<keyword evidence="3" id="KW-0949">S-adenosyl-L-methionine</keyword>
<dbReference type="GO" id="GO:0032259">
    <property type="term" value="P:methylation"/>
    <property type="evidence" value="ECO:0007669"/>
    <property type="project" value="UniProtKB-KW"/>
</dbReference>
<comment type="caution">
    <text evidence="5">The sequence shown here is derived from an EMBL/GenBank/DDBJ whole genome shotgun (WGS) entry which is preliminary data.</text>
</comment>
<dbReference type="InterPro" id="IPR041698">
    <property type="entry name" value="Methyltransf_25"/>
</dbReference>
<dbReference type="Proteomes" id="UP000192591">
    <property type="component" value="Unassembled WGS sequence"/>
</dbReference>
<protein>
    <submittedName>
        <fullName evidence="5">SAM-dependent methyltransferase</fullName>
    </submittedName>
</protein>
<sequence>MPDALFADPRLAPLYDELEDYRDDLDPYLAMAHEFGVRRVLDVGCGTGTFACLLAERGYDVVGVDPAAASLEVARAKPFADRVRWLPGDATTLPPLTVELATMTANVAQVFLTDADWHATLRGIHAALGPGGRLVFETRDPARRGWERWTRERTFTEADIPGVGVVTTWCEVLAVTLPLVTFRWTYVFASGETLTSDSTLRFRSRAEVAESLEHAGYRVEDVRDAPDRPGRELVFVARPLFGVRS</sequence>
<dbReference type="STRING" id="1962155.B1813_09445"/>
<feature type="domain" description="Methyltransferase" evidence="4">
    <location>
        <begin position="40"/>
        <end position="132"/>
    </location>
</feature>
<dbReference type="SUPFAM" id="SSF53335">
    <property type="entry name" value="S-adenosyl-L-methionine-dependent methyltransferases"/>
    <property type="match status" value="1"/>
</dbReference>
<accession>A0A1V9A5V7</accession>
<evidence type="ECO:0000256" key="1">
    <source>
        <dbReference type="ARBA" id="ARBA00022603"/>
    </source>
</evidence>
<dbReference type="CDD" id="cd02440">
    <property type="entry name" value="AdoMet_MTases"/>
    <property type="match status" value="1"/>
</dbReference>
<evidence type="ECO:0000256" key="3">
    <source>
        <dbReference type="ARBA" id="ARBA00022691"/>
    </source>
</evidence>
<dbReference type="AlphaFoldDB" id="A0A1V9A5V7"/>
<dbReference type="EMBL" id="MWIH01000005">
    <property type="protein sequence ID" value="OQO92416.1"/>
    <property type="molecule type" value="Genomic_DNA"/>
</dbReference>
<proteinExistence type="predicted"/>
<dbReference type="Gene3D" id="3.40.50.150">
    <property type="entry name" value="Vaccinia Virus protein VP39"/>
    <property type="match status" value="1"/>
</dbReference>
<dbReference type="RefSeq" id="WP_176218252.1">
    <property type="nucleotide sequence ID" value="NZ_MWIH01000005.1"/>
</dbReference>
<dbReference type="Pfam" id="PF13649">
    <property type="entry name" value="Methyltransf_25"/>
    <property type="match status" value="1"/>
</dbReference>
<keyword evidence="2 5" id="KW-0808">Transferase</keyword>
<evidence type="ECO:0000313" key="6">
    <source>
        <dbReference type="Proteomes" id="UP000192591"/>
    </source>
</evidence>
<reference evidence="5 6" key="1">
    <citation type="submission" date="2017-02" db="EMBL/GenBank/DDBJ databases">
        <title>Draft genome of Saccharomonospora sp. 154.</title>
        <authorList>
            <person name="Alonso-Carmona G.S."/>
            <person name="De La Haba R."/>
            <person name="Vera-Gargallo B."/>
            <person name="Sandoval-Trujillo A.H."/>
            <person name="Ramirez-Duran N."/>
            <person name="Ventosa A."/>
        </authorList>
    </citation>
    <scope>NUCLEOTIDE SEQUENCE [LARGE SCALE GENOMIC DNA]</scope>
    <source>
        <strain evidence="5 6">LRS4.154</strain>
    </source>
</reference>
<dbReference type="PANTHER" id="PTHR43464:SF19">
    <property type="entry name" value="UBIQUINONE BIOSYNTHESIS O-METHYLTRANSFERASE, MITOCHONDRIAL"/>
    <property type="match status" value="1"/>
</dbReference>
<dbReference type="GO" id="GO:0008168">
    <property type="term" value="F:methyltransferase activity"/>
    <property type="evidence" value="ECO:0007669"/>
    <property type="project" value="UniProtKB-KW"/>
</dbReference>
<evidence type="ECO:0000313" key="5">
    <source>
        <dbReference type="EMBL" id="OQO92416.1"/>
    </source>
</evidence>
<gene>
    <name evidence="5" type="ORF">B1813_09445</name>
</gene>
<keyword evidence="6" id="KW-1185">Reference proteome</keyword>
<name>A0A1V9A5V7_SACPI</name>
<evidence type="ECO:0000256" key="2">
    <source>
        <dbReference type="ARBA" id="ARBA00022679"/>
    </source>
</evidence>
<dbReference type="PANTHER" id="PTHR43464">
    <property type="entry name" value="METHYLTRANSFERASE"/>
    <property type="match status" value="1"/>
</dbReference>
<dbReference type="InterPro" id="IPR029063">
    <property type="entry name" value="SAM-dependent_MTases_sf"/>
</dbReference>
<keyword evidence="1 5" id="KW-0489">Methyltransferase</keyword>